<keyword evidence="2" id="KW-1185">Reference proteome</keyword>
<dbReference type="Proteomes" id="UP001519460">
    <property type="component" value="Unassembled WGS sequence"/>
</dbReference>
<dbReference type="EMBL" id="JACVVK020000415">
    <property type="protein sequence ID" value="KAK7475103.1"/>
    <property type="molecule type" value="Genomic_DNA"/>
</dbReference>
<comment type="caution">
    <text evidence="1">The sequence shown here is derived from an EMBL/GenBank/DDBJ whole genome shotgun (WGS) entry which is preliminary data.</text>
</comment>
<reference evidence="1 2" key="1">
    <citation type="journal article" date="2023" name="Sci. Data">
        <title>Genome assembly of the Korean intertidal mud-creeper Batillaria attramentaria.</title>
        <authorList>
            <person name="Patra A.K."/>
            <person name="Ho P.T."/>
            <person name="Jun S."/>
            <person name="Lee S.J."/>
            <person name="Kim Y."/>
            <person name="Won Y.J."/>
        </authorList>
    </citation>
    <scope>NUCLEOTIDE SEQUENCE [LARGE SCALE GENOMIC DNA]</scope>
    <source>
        <strain evidence="1">Wonlab-2016</strain>
    </source>
</reference>
<accession>A0ABD0JJD2</accession>
<protein>
    <submittedName>
        <fullName evidence="1">Uncharacterized protein</fullName>
    </submittedName>
</protein>
<evidence type="ECO:0000313" key="2">
    <source>
        <dbReference type="Proteomes" id="UP001519460"/>
    </source>
</evidence>
<dbReference type="AlphaFoldDB" id="A0ABD0JJD2"/>
<proteinExistence type="predicted"/>
<evidence type="ECO:0000313" key="1">
    <source>
        <dbReference type="EMBL" id="KAK7475103.1"/>
    </source>
</evidence>
<gene>
    <name evidence="1" type="ORF">BaRGS_00033655</name>
</gene>
<sequence length="105" mass="10595">MRALFIISQGTVITPAGGPNGCGPLIVVARESAHQKAVGAGHTSRDVRVATGSAVAQRWAPLSRLRSGGVRLLVGGCRSSTTFNGGGTTSSPIVITALTCAPLLE</sequence>
<organism evidence="1 2">
    <name type="scientific">Batillaria attramentaria</name>
    <dbReference type="NCBI Taxonomy" id="370345"/>
    <lineage>
        <taxon>Eukaryota</taxon>
        <taxon>Metazoa</taxon>
        <taxon>Spiralia</taxon>
        <taxon>Lophotrochozoa</taxon>
        <taxon>Mollusca</taxon>
        <taxon>Gastropoda</taxon>
        <taxon>Caenogastropoda</taxon>
        <taxon>Sorbeoconcha</taxon>
        <taxon>Cerithioidea</taxon>
        <taxon>Batillariidae</taxon>
        <taxon>Batillaria</taxon>
    </lineage>
</organism>
<name>A0ABD0JJD2_9CAEN</name>